<dbReference type="SUPFAM" id="SSF64268">
    <property type="entry name" value="PX domain"/>
    <property type="match status" value="1"/>
</dbReference>
<evidence type="ECO:0008006" key="3">
    <source>
        <dbReference type="Google" id="ProtNLM"/>
    </source>
</evidence>
<dbReference type="Proteomes" id="UP000275652">
    <property type="component" value="Unassembled WGS sequence"/>
</dbReference>
<proteinExistence type="predicted"/>
<reference evidence="1 2" key="1">
    <citation type="journal article" date="2018" name="J. Invertebr. Pathol.">
        <title>New genotyping method for the causative agent of crayfish plague (Aphanomyces astaci) based on whole genome data.</title>
        <authorList>
            <person name="Minardi D."/>
            <person name="Studholme D.J."/>
            <person name="van der Giezen M."/>
            <person name="Pretto T."/>
            <person name="Oidtmann B."/>
        </authorList>
    </citation>
    <scope>NUCLEOTIDE SEQUENCE [LARGE SCALE GENOMIC DNA]</scope>
    <source>
        <strain evidence="1 2">KB13</strain>
    </source>
</reference>
<dbReference type="EMBL" id="QUTI01000968">
    <property type="protein sequence ID" value="RLO13994.1"/>
    <property type="molecule type" value="Genomic_DNA"/>
</dbReference>
<evidence type="ECO:0000313" key="1">
    <source>
        <dbReference type="EMBL" id="RLO13994.1"/>
    </source>
</evidence>
<gene>
    <name evidence="1" type="ORF">DYB28_007688</name>
</gene>
<accession>A0A9X8ECM4</accession>
<sequence>MTTTTTTLKRLAVARQTSFADLSCTIQGTSIRRSRRSFVPFSSTHVVFLLKVTMPSRRSWQLQCTLRDVVQLHRHLAESTDDAGFIASLAALQCPKRPLFRQTNALVVKSMCCELDHYLTNLLKVCQTFAVSSTVPSAMAIETTMRTFFDPSAAAKPKPAATKS</sequence>
<organism evidence="1 2">
    <name type="scientific">Aphanomyces astaci</name>
    <name type="common">Crayfish plague agent</name>
    <dbReference type="NCBI Taxonomy" id="112090"/>
    <lineage>
        <taxon>Eukaryota</taxon>
        <taxon>Sar</taxon>
        <taxon>Stramenopiles</taxon>
        <taxon>Oomycota</taxon>
        <taxon>Saprolegniomycetes</taxon>
        <taxon>Saprolegniales</taxon>
        <taxon>Verrucalvaceae</taxon>
        <taxon>Aphanomyces</taxon>
    </lineage>
</organism>
<evidence type="ECO:0000313" key="2">
    <source>
        <dbReference type="Proteomes" id="UP000275652"/>
    </source>
</evidence>
<dbReference type="GO" id="GO:0035091">
    <property type="term" value="F:phosphatidylinositol binding"/>
    <property type="evidence" value="ECO:0007669"/>
    <property type="project" value="InterPro"/>
</dbReference>
<dbReference type="Gene3D" id="3.30.1520.10">
    <property type="entry name" value="Phox-like domain"/>
    <property type="match status" value="1"/>
</dbReference>
<dbReference type="InterPro" id="IPR036871">
    <property type="entry name" value="PX_dom_sf"/>
</dbReference>
<protein>
    <recommendedName>
        <fullName evidence="3">PX domain-containing protein</fullName>
    </recommendedName>
</protein>
<name>A0A9X8ECM4_APHAT</name>
<dbReference type="AlphaFoldDB" id="A0A9X8ECM4"/>
<comment type="caution">
    <text evidence="1">The sequence shown here is derived from an EMBL/GenBank/DDBJ whole genome shotgun (WGS) entry which is preliminary data.</text>
</comment>